<gene>
    <name evidence="1" type="ORF">KDA27_28380</name>
</gene>
<feature type="non-terminal residue" evidence="1">
    <location>
        <position position="577"/>
    </location>
</feature>
<evidence type="ECO:0000313" key="1">
    <source>
        <dbReference type="EMBL" id="MCA9759748.1"/>
    </source>
</evidence>
<dbReference type="AlphaFoldDB" id="A0A956NI49"/>
<reference evidence="1" key="2">
    <citation type="journal article" date="2021" name="Microbiome">
        <title>Successional dynamics and alternative stable states in a saline activated sludge microbial community over 9 years.</title>
        <authorList>
            <person name="Wang Y."/>
            <person name="Ye J."/>
            <person name="Ju F."/>
            <person name="Liu L."/>
            <person name="Boyd J.A."/>
            <person name="Deng Y."/>
            <person name="Parks D.H."/>
            <person name="Jiang X."/>
            <person name="Yin X."/>
            <person name="Woodcroft B.J."/>
            <person name="Tyson G.W."/>
            <person name="Hugenholtz P."/>
            <person name="Polz M.F."/>
            <person name="Zhang T."/>
        </authorList>
    </citation>
    <scope>NUCLEOTIDE SEQUENCE</scope>
    <source>
        <strain evidence="1">HKST-UBA02</strain>
    </source>
</reference>
<evidence type="ECO:0000313" key="2">
    <source>
        <dbReference type="Proteomes" id="UP000739538"/>
    </source>
</evidence>
<reference evidence="1" key="1">
    <citation type="submission" date="2020-04" db="EMBL/GenBank/DDBJ databases">
        <authorList>
            <person name="Zhang T."/>
        </authorList>
    </citation>
    <scope>NUCLEOTIDE SEQUENCE</scope>
    <source>
        <strain evidence="1">HKST-UBA02</strain>
    </source>
</reference>
<sequence length="577" mass="61387">MRRIHPMIRPLLGTVCLLSLCGCSDSSTKPGGTQALEFEAIRSGISFQAIWSDDSGRSIAVGSGLDAAHFDGQEWKRRSLGGAYNLRDVWATSVDDAWAVGNDGAVLHFDGSSWAERATIDGANLSSVWVSPSGLVWATGGENLYLIDGPTYNTIPFDVMLSSVRGVSDDQVYVGGLQDRIYGGDGETWSLTFGGTVGSSSSAELAEAGGRIFALVATGFIERTGDAWDPVLVATEDSPPFHDFSIASSQEIHVVDGRGGRSVVYEWDGNGWELLVDVPAKDMLLSESPKGLLTVDASGVARRESEDWVTERVAEFVAYSCVSIDSRGRLALGSNSGTLSLWDGSSWSNIEIDQGAARVEDIEFFDDETILVALADGRLGWYDNSTWTFYDLGGPVYSGVASIWCDRAGTAFASTYDGAVFQYDGASWIPEEAEGIRYVWGWASGGQPHVLGSGYALGVRGANGSWSSEWIPCDSCFRGITGSGPNDAIAFGLATAWIYEASGWVVSDPPITGWTAAAGGVARGAFAVRDYSSIVQYEDGATETLLEAPGLYLTGIDMRKTEFGPDVVAVGSPGIVY</sequence>
<organism evidence="1 2">
    <name type="scientific">Eiseniibacteriota bacterium</name>
    <dbReference type="NCBI Taxonomy" id="2212470"/>
    <lineage>
        <taxon>Bacteria</taxon>
        <taxon>Candidatus Eiseniibacteriota</taxon>
    </lineage>
</organism>
<name>A0A956NI49_UNCEI</name>
<dbReference type="Proteomes" id="UP000739538">
    <property type="component" value="Unassembled WGS sequence"/>
</dbReference>
<proteinExistence type="predicted"/>
<protein>
    <submittedName>
        <fullName evidence="1">Uncharacterized protein</fullName>
    </submittedName>
</protein>
<dbReference type="SUPFAM" id="SSF69322">
    <property type="entry name" value="Tricorn protease domain 2"/>
    <property type="match status" value="1"/>
</dbReference>
<dbReference type="EMBL" id="JAGQHS010000470">
    <property type="protein sequence ID" value="MCA9759748.1"/>
    <property type="molecule type" value="Genomic_DNA"/>
</dbReference>
<comment type="caution">
    <text evidence="1">The sequence shown here is derived from an EMBL/GenBank/DDBJ whole genome shotgun (WGS) entry which is preliminary data.</text>
</comment>
<dbReference type="PROSITE" id="PS51257">
    <property type="entry name" value="PROKAR_LIPOPROTEIN"/>
    <property type="match status" value="1"/>
</dbReference>
<accession>A0A956NI49</accession>